<dbReference type="Gene3D" id="2.60.120.620">
    <property type="entry name" value="q2cbj1_9rhob like domain"/>
    <property type="match status" value="1"/>
</dbReference>
<dbReference type="EMBL" id="UINC01035992">
    <property type="protein sequence ID" value="SVB29277.1"/>
    <property type="molecule type" value="Genomic_DNA"/>
</dbReference>
<feature type="non-terminal residue" evidence="1">
    <location>
        <position position="181"/>
    </location>
</feature>
<organism evidence="1">
    <name type="scientific">marine metagenome</name>
    <dbReference type="NCBI Taxonomy" id="408172"/>
    <lineage>
        <taxon>unclassified sequences</taxon>
        <taxon>metagenomes</taxon>
        <taxon>ecological metagenomes</taxon>
    </lineage>
</organism>
<protein>
    <recommendedName>
        <fullName evidence="2">Phytanoyl-CoA dioxygenase</fullName>
    </recommendedName>
</protein>
<dbReference type="InterPro" id="IPR008775">
    <property type="entry name" value="Phytyl_CoA_dOase-like"/>
</dbReference>
<dbReference type="GO" id="GO:0016491">
    <property type="term" value="F:oxidoreductase activity"/>
    <property type="evidence" value="ECO:0007669"/>
    <property type="project" value="UniProtKB-ARBA"/>
</dbReference>
<dbReference type="GO" id="GO:0046872">
    <property type="term" value="F:metal ion binding"/>
    <property type="evidence" value="ECO:0007669"/>
    <property type="project" value="UniProtKB-ARBA"/>
</dbReference>
<proteinExistence type="predicted"/>
<evidence type="ECO:0008006" key="2">
    <source>
        <dbReference type="Google" id="ProtNLM"/>
    </source>
</evidence>
<dbReference type="SUPFAM" id="SSF51197">
    <property type="entry name" value="Clavaminate synthase-like"/>
    <property type="match status" value="1"/>
</dbReference>
<gene>
    <name evidence="1" type="ORF">METZ01_LOCUS182131</name>
</gene>
<dbReference type="PANTHER" id="PTHR20883">
    <property type="entry name" value="PHYTANOYL-COA DIOXYGENASE DOMAIN CONTAINING 1"/>
    <property type="match status" value="1"/>
</dbReference>
<evidence type="ECO:0000313" key="1">
    <source>
        <dbReference type="EMBL" id="SVB29277.1"/>
    </source>
</evidence>
<name>A0A382CVD8_9ZZZZ</name>
<dbReference type="PANTHER" id="PTHR20883:SF48">
    <property type="entry name" value="ECTOINE DIOXYGENASE"/>
    <property type="match status" value="1"/>
</dbReference>
<sequence length="181" mass="21127">MKYLTESQIKKFQDDGFLLLKKFFSEEEMEPIIKSINKFSELPYNFWEAGKEMAYYETSNENENERILCRIEKYVDYHPEFQKLANSKKVLSILEDLMGGPCILFKDKINFKRTGGGGFRPHQDVQARWDEFVKYTMSIMISTDRSTPENGCLEVVPGQHKRGIIGNYDRPLEGDDLNGMK</sequence>
<dbReference type="AlphaFoldDB" id="A0A382CVD8"/>
<accession>A0A382CVD8</accession>
<dbReference type="Pfam" id="PF05721">
    <property type="entry name" value="PhyH"/>
    <property type="match status" value="1"/>
</dbReference>
<reference evidence="1" key="1">
    <citation type="submission" date="2018-05" db="EMBL/GenBank/DDBJ databases">
        <authorList>
            <person name="Lanie J.A."/>
            <person name="Ng W.-L."/>
            <person name="Kazmierczak K.M."/>
            <person name="Andrzejewski T.M."/>
            <person name="Davidsen T.M."/>
            <person name="Wayne K.J."/>
            <person name="Tettelin H."/>
            <person name="Glass J.I."/>
            <person name="Rusch D."/>
            <person name="Podicherti R."/>
            <person name="Tsui H.-C.T."/>
            <person name="Winkler M.E."/>
        </authorList>
    </citation>
    <scope>NUCLEOTIDE SEQUENCE</scope>
</reference>